<proteinExistence type="predicted"/>
<organism evidence="3 4">
    <name type="scientific">Methylobacterium komagatae</name>
    <dbReference type="NCBI Taxonomy" id="374425"/>
    <lineage>
        <taxon>Bacteria</taxon>
        <taxon>Pseudomonadati</taxon>
        <taxon>Pseudomonadota</taxon>
        <taxon>Alphaproteobacteria</taxon>
        <taxon>Hyphomicrobiales</taxon>
        <taxon>Methylobacteriaceae</taxon>
        <taxon>Methylobacterium</taxon>
    </lineage>
</organism>
<feature type="region of interest" description="Disordered" evidence="1">
    <location>
        <begin position="1"/>
        <end position="42"/>
    </location>
</feature>
<dbReference type="RefSeq" id="WP_378971043.1">
    <property type="nucleotide sequence ID" value="NZ_JBHSWN010000001.1"/>
</dbReference>
<keyword evidence="2" id="KW-0812">Transmembrane</keyword>
<reference evidence="4" key="1">
    <citation type="journal article" date="2019" name="Int. J. Syst. Evol. Microbiol.">
        <title>The Global Catalogue of Microorganisms (GCM) 10K type strain sequencing project: providing services to taxonomists for standard genome sequencing and annotation.</title>
        <authorList>
            <consortium name="The Broad Institute Genomics Platform"/>
            <consortium name="The Broad Institute Genome Sequencing Center for Infectious Disease"/>
            <person name="Wu L."/>
            <person name="Ma J."/>
        </authorList>
    </citation>
    <scope>NUCLEOTIDE SEQUENCE [LARGE SCALE GENOMIC DNA]</scope>
    <source>
        <strain evidence="4">CCUG 48316</strain>
    </source>
</reference>
<evidence type="ECO:0000313" key="3">
    <source>
        <dbReference type="EMBL" id="MFC6790821.1"/>
    </source>
</evidence>
<dbReference type="EMBL" id="JBHSWN010000001">
    <property type="protein sequence ID" value="MFC6790821.1"/>
    <property type="molecule type" value="Genomic_DNA"/>
</dbReference>
<evidence type="ECO:0000256" key="2">
    <source>
        <dbReference type="SAM" id="Phobius"/>
    </source>
</evidence>
<protein>
    <submittedName>
        <fullName evidence="3">Uncharacterized protein</fullName>
    </submittedName>
</protein>
<feature type="transmembrane region" description="Helical" evidence="2">
    <location>
        <begin position="53"/>
        <end position="72"/>
    </location>
</feature>
<sequence length="76" mass="8596">MKRPDERDSGLPESLTRHLGGRKRAIWPTPDDRNRYNTGAHRPRLPSKVFRGVWLWAAIFNLAGGAILALLWSSMG</sequence>
<accession>A0ABW2BL60</accession>
<feature type="compositionally biased region" description="Basic and acidic residues" evidence="1">
    <location>
        <begin position="1"/>
        <end position="10"/>
    </location>
</feature>
<evidence type="ECO:0000256" key="1">
    <source>
        <dbReference type="SAM" id="MobiDB-lite"/>
    </source>
</evidence>
<keyword evidence="2" id="KW-0472">Membrane</keyword>
<keyword evidence="4" id="KW-1185">Reference proteome</keyword>
<gene>
    <name evidence="3" type="ORF">ACFQE0_15085</name>
</gene>
<name>A0ABW2BL60_9HYPH</name>
<keyword evidence="2" id="KW-1133">Transmembrane helix</keyword>
<dbReference type="Proteomes" id="UP001596292">
    <property type="component" value="Unassembled WGS sequence"/>
</dbReference>
<comment type="caution">
    <text evidence="3">The sequence shown here is derived from an EMBL/GenBank/DDBJ whole genome shotgun (WGS) entry which is preliminary data.</text>
</comment>
<evidence type="ECO:0000313" key="4">
    <source>
        <dbReference type="Proteomes" id="UP001596292"/>
    </source>
</evidence>